<evidence type="ECO:0000256" key="1">
    <source>
        <dbReference type="SAM" id="MobiDB-lite"/>
    </source>
</evidence>
<reference evidence="3" key="1">
    <citation type="submission" date="2020-05" db="EMBL/GenBank/DDBJ databases">
        <title>WGS assembly of Panicum virgatum.</title>
        <authorList>
            <person name="Lovell J.T."/>
            <person name="Jenkins J."/>
            <person name="Shu S."/>
            <person name="Juenger T.E."/>
            <person name="Schmutz J."/>
        </authorList>
    </citation>
    <scope>NUCLEOTIDE SEQUENCE</scope>
    <source>
        <strain evidence="3">AP13</strain>
    </source>
</reference>
<evidence type="ECO:0000256" key="2">
    <source>
        <dbReference type="SAM" id="Phobius"/>
    </source>
</evidence>
<feature type="region of interest" description="Disordered" evidence="1">
    <location>
        <begin position="23"/>
        <end position="55"/>
    </location>
</feature>
<keyword evidence="2" id="KW-0472">Membrane</keyword>
<dbReference type="AlphaFoldDB" id="A0A8T0RFH9"/>
<feature type="transmembrane region" description="Helical" evidence="2">
    <location>
        <begin position="140"/>
        <end position="164"/>
    </location>
</feature>
<keyword evidence="4" id="KW-1185">Reference proteome</keyword>
<sequence length="165" mass="17392">MISGLTKLCAVYRVGRPKFLSRFGQPPVSSGRVVHPPHTPHPTQPHQPSTAMRHSTPLRRPRGTFWSLGFARVRAPVGNVGAAAAPPQARTPATPPDGDRELEVLAGAGLCCFLGALLLCNVASAALMATRWGFGGRGSAAAAGAAEIFVVATWRMLMVVASWVF</sequence>
<comment type="caution">
    <text evidence="3">The sequence shown here is derived from an EMBL/GenBank/DDBJ whole genome shotgun (WGS) entry which is preliminary data.</text>
</comment>
<gene>
    <name evidence="3" type="ORF">PVAP13_6KG244700</name>
</gene>
<protein>
    <submittedName>
        <fullName evidence="3">Uncharacterized protein</fullName>
    </submittedName>
</protein>
<keyword evidence="2" id="KW-1133">Transmembrane helix</keyword>
<organism evidence="3 4">
    <name type="scientific">Panicum virgatum</name>
    <name type="common">Blackwell switchgrass</name>
    <dbReference type="NCBI Taxonomy" id="38727"/>
    <lineage>
        <taxon>Eukaryota</taxon>
        <taxon>Viridiplantae</taxon>
        <taxon>Streptophyta</taxon>
        <taxon>Embryophyta</taxon>
        <taxon>Tracheophyta</taxon>
        <taxon>Spermatophyta</taxon>
        <taxon>Magnoliopsida</taxon>
        <taxon>Liliopsida</taxon>
        <taxon>Poales</taxon>
        <taxon>Poaceae</taxon>
        <taxon>PACMAD clade</taxon>
        <taxon>Panicoideae</taxon>
        <taxon>Panicodae</taxon>
        <taxon>Paniceae</taxon>
        <taxon>Panicinae</taxon>
        <taxon>Panicum</taxon>
        <taxon>Panicum sect. Hiantes</taxon>
    </lineage>
</organism>
<proteinExistence type="predicted"/>
<dbReference type="EMBL" id="CM029047">
    <property type="protein sequence ID" value="KAG2583878.1"/>
    <property type="molecule type" value="Genomic_DNA"/>
</dbReference>
<evidence type="ECO:0000313" key="4">
    <source>
        <dbReference type="Proteomes" id="UP000823388"/>
    </source>
</evidence>
<accession>A0A8T0RFH9</accession>
<dbReference type="Proteomes" id="UP000823388">
    <property type="component" value="Chromosome 6K"/>
</dbReference>
<evidence type="ECO:0000313" key="3">
    <source>
        <dbReference type="EMBL" id="KAG2583878.1"/>
    </source>
</evidence>
<name>A0A8T0RFH9_PANVG</name>
<feature type="transmembrane region" description="Helical" evidence="2">
    <location>
        <begin position="104"/>
        <end position="128"/>
    </location>
</feature>
<keyword evidence="2" id="KW-0812">Transmembrane</keyword>